<dbReference type="AlphaFoldDB" id="A0A0W0H2B3"/>
<evidence type="ECO:0000313" key="2">
    <source>
        <dbReference type="Proteomes" id="UP000053048"/>
    </source>
</evidence>
<protein>
    <submittedName>
        <fullName evidence="1">Uncharacterized protein</fullName>
    </submittedName>
</protein>
<evidence type="ECO:0000313" key="1">
    <source>
        <dbReference type="EMBL" id="KTB54971.1"/>
    </source>
</evidence>
<gene>
    <name evidence="1" type="ORF">AO067_20340</name>
</gene>
<dbReference type="Proteomes" id="UP000053048">
    <property type="component" value="Unassembled WGS sequence"/>
</dbReference>
<dbReference type="EMBL" id="LKEJ01000194">
    <property type="protein sequence ID" value="KTB54971.1"/>
    <property type="molecule type" value="Genomic_DNA"/>
</dbReference>
<organism evidence="1 2">
    <name type="scientific">Pseudomonas viridiflava ICMP 13104</name>
    <dbReference type="NCBI Taxonomy" id="1198305"/>
    <lineage>
        <taxon>Bacteria</taxon>
        <taxon>Pseudomonadati</taxon>
        <taxon>Pseudomonadota</taxon>
        <taxon>Gammaproteobacteria</taxon>
        <taxon>Pseudomonadales</taxon>
        <taxon>Pseudomonadaceae</taxon>
        <taxon>Pseudomonas</taxon>
    </lineage>
</organism>
<reference evidence="1 2" key="1">
    <citation type="submission" date="2015-09" db="EMBL/GenBank/DDBJ databases">
        <title>Genome sequence of ICMP 13104.</title>
        <authorList>
            <person name="Visnovsky S."/>
            <person name="Lu A."/>
            <person name="Panda P."/>
            <person name="Pitman A."/>
        </authorList>
    </citation>
    <scope>NUCLEOTIDE SEQUENCE [LARGE SCALE GENOMIC DNA]</scope>
    <source>
        <strain evidence="1 2">ICMP 13104</strain>
    </source>
</reference>
<comment type="caution">
    <text evidence="1">The sequence shown here is derived from an EMBL/GenBank/DDBJ whole genome shotgun (WGS) entry which is preliminary data.</text>
</comment>
<proteinExistence type="predicted"/>
<sequence>MATDKEFLQKKTEEGKRNSEFRDIMESIRYDIHDQTKQGNYRTTYKLKGANLEFAEPIIENLKDGENPCDVEFNEDTGLLSISWSPT</sequence>
<keyword evidence="2" id="KW-1185">Reference proteome</keyword>
<name>A0A0W0H2B3_PSEVI</name>
<accession>A0A0W0H2B3</accession>